<keyword evidence="12" id="KW-1185">Reference proteome</keyword>
<proteinExistence type="predicted"/>
<comment type="catalytic activity">
    <reaction evidence="9">
        <text>L-lysyl-[histone] + S-adenosyl-L-methionine = N(6)-methyl-L-lysyl-[histone] + S-adenosyl-L-homocysteine + H(+)</text>
        <dbReference type="Rhea" id="RHEA:10024"/>
        <dbReference type="Rhea" id="RHEA-COMP:9845"/>
        <dbReference type="Rhea" id="RHEA-COMP:9846"/>
        <dbReference type="ChEBI" id="CHEBI:15378"/>
        <dbReference type="ChEBI" id="CHEBI:29969"/>
        <dbReference type="ChEBI" id="CHEBI:57856"/>
        <dbReference type="ChEBI" id="CHEBI:59789"/>
        <dbReference type="ChEBI" id="CHEBI:61929"/>
    </reaction>
    <physiologicalReaction direction="left-to-right" evidence="9">
        <dbReference type="Rhea" id="RHEA:10025"/>
    </physiologicalReaction>
</comment>
<sequence>MSTPSEQDVAACIGKVQSTQPTLGALKILAIIKEDHPDWALSEKRFKKILSAQSSERTTLVARTGIDPSIDVASIAPKVEVKLFGKGKGKGLVARTKILKGEVLWQEEPWIATADQQLDAPLANKAMCTTCLTLFLEPSPPLSKPCPSCDSAHFCNRLCLGRAKEAAAHHDLLCPGANPSCWPLLKYIRDNGARHLAAVARIIALWRGAKASGDVKEATRIEKRVWTGMARINQLDKEKERREWSMVAETRLAELHHTHQLLLQALHPSSPDARFQKLIRKTTISEAEVDRWFSFDSYLELLGLAGINQESSGGLYALHAHLNHSCEPNLQVRNLPKTFKAPSPDQLPCDLPPPNPAGVRGTNRLTILARRDIEAGEELCIPYVNFSLPRAERRQDLREAYGFWCQCPKCVREDV</sequence>
<dbReference type="PROSITE" id="PS50280">
    <property type="entry name" value="SET"/>
    <property type="match status" value="1"/>
</dbReference>
<evidence type="ECO:0000256" key="1">
    <source>
        <dbReference type="ARBA" id="ARBA00022603"/>
    </source>
</evidence>
<dbReference type="Pfam" id="PF00856">
    <property type="entry name" value="SET"/>
    <property type="match status" value="1"/>
</dbReference>
<keyword evidence="4" id="KW-0479">Metal-binding</keyword>
<dbReference type="GeneID" id="77728219"/>
<dbReference type="InterPro" id="IPR001214">
    <property type="entry name" value="SET_dom"/>
</dbReference>
<keyword evidence="1" id="KW-0489">Methyltransferase</keyword>
<gene>
    <name evidence="11" type="ORF">MKK02DRAFT_34781</name>
</gene>
<dbReference type="CDD" id="cd20071">
    <property type="entry name" value="SET_SMYD"/>
    <property type="match status" value="1"/>
</dbReference>
<comment type="caution">
    <text evidence="11">The sequence shown here is derived from an EMBL/GenBank/DDBJ whole genome shotgun (WGS) entry which is preliminary data.</text>
</comment>
<name>A0AA38H599_9TREE</name>
<evidence type="ECO:0000256" key="4">
    <source>
        <dbReference type="ARBA" id="ARBA00022723"/>
    </source>
</evidence>
<dbReference type="PANTHER" id="PTHR46402">
    <property type="entry name" value="SET AND MYND DOMAIN-CONTAINING PROTEIN 5"/>
    <property type="match status" value="1"/>
</dbReference>
<dbReference type="RefSeq" id="XP_052944027.1">
    <property type="nucleotide sequence ID" value="XM_053089014.1"/>
</dbReference>
<evidence type="ECO:0000256" key="3">
    <source>
        <dbReference type="ARBA" id="ARBA00022691"/>
    </source>
</evidence>
<dbReference type="GO" id="GO:0032259">
    <property type="term" value="P:methylation"/>
    <property type="evidence" value="ECO:0007669"/>
    <property type="project" value="UniProtKB-KW"/>
</dbReference>
<feature type="domain" description="SET" evidence="10">
    <location>
        <begin position="77"/>
        <end position="384"/>
    </location>
</feature>
<keyword evidence="2" id="KW-0808">Transferase</keyword>
<dbReference type="Gene3D" id="1.10.220.160">
    <property type="match status" value="1"/>
</dbReference>
<dbReference type="GO" id="GO:0045814">
    <property type="term" value="P:negative regulation of gene expression, epigenetic"/>
    <property type="evidence" value="ECO:0007669"/>
    <property type="project" value="TreeGrafter"/>
</dbReference>
<dbReference type="InterPro" id="IPR046341">
    <property type="entry name" value="SET_dom_sf"/>
</dbReference>
<evidence type="ECO:0000256" key="6">
    <source>
        <dbReference type="ARBA" id="ARBA00022833"/>
    </source>
</evidence>
<evidence type="ECO:0000256" key="8">
    <source>
        <dbReference type="ARBA" id="ARBA00044528"/>
    </source>
</evidence>
<dbReference type="Gene3D" id="6.10.140.2220">
    <property type="match status" value="1"/>
</dbReference>
<keyword evidence="6" id="KW-0862">Zinc</keyword>
<evidence type="ECO:0000313" key="12">
    <source>
        <dbReference type="Proteomes" id="UP001164286"/>
    </source>
</evidence>
<dbReference type="EMBL" id="JAKWFO010000008">
    <property type="protein sequence ID" value="KAI9634250.1"/>
    <property type="molecule type" value="Genomic_DNA"/>
</dbReference>
<dbReference type="GO" id="GO:0042799">
    <property type="term" value="F:histone H4K20 methyltransferase activity"/>
    <property type="evidence" value="ECO:0007669"/>
    <property type="project" value="TreeGrafter"/>
</dbReference>
<evidence type="ECO:0000256" key="2">
    <source>
        <dbReference type="ARBA" id="ARBA00022679"/>
    </source>
</evidence>
<protein>
    <recommendedName>
        <fullName evidence="8">Histone-lysine N-methyltransferase SET5</fullName>
    </recommendedName>
    <alternativeName>
        <fullName evidence="7">SET domain-containing protein 5</fullName>
    </alternativeName>
</protein>
<dbReference type="PROSITE" id="PS01360">
    <property type="entry name" value="ZF_MYND_1"/>
    <property type="match status" value="1"/>
</dbReference>
<dbReference type="GO" id="GO:0008270">
    <property type="term" value="F:zinc ion binding"/>
    <property type="evidence" value="ECO:0007669"/>
    <property type="project" value="UniProtKB-KW"/>
</dbReference>
<dbReference type="SUPFAM" id="SSF82199">
    <property type="entry name" value="SET domain"/>
    <property type="match status" value="1"/>
</dbReference>
<accession>A0AA38H599</accession>
<keyword evidence="3" id="KW-0949">S-adenosyl-L-methionine</keyword>
<evidence type="ECO:0000256" key="9">
    <source>
        <dbReference type="ARBA" id="ARBA00048619"/>
    </source>
</evidence>
<evidence type="ECO:0000313" key="11">
    <source>
        <dbReference type="EMBL" id="KAI9634250.1"/>
    </source>
</evidence>
<reference evidence="11" key="1">
    <citation type="journal article" date="2022" name="G3 (Bethesda)">
        <title>High quality genome of the basidiomycete yeast Dioszegia hungarica PDD-24b-2 isolated from cloud water.</title>
        <authorList>
            <person name="Jarrige D."/>
            <person name="Haridas S."/>
            <person name="Bleykasten-Grosshans C."/>
            <person name="Joly M."/>
            <person name="Nadalig T."/>
            <person name="Sancelme M."/>
            <person name="Vuilleumier S."/>
            <person name="Grigoriev I.V."/>
            <person name="Amato P."/>
            <person name="Bringel F."/>
        </authorList>
    </citation>
    <scope>NUCLEOTIDE SEQUENCE</scope>
    <source>
        <strain evidence="11">PDD-24b-2</strain>
    </source>
</reference>
<dbReference type="AlphaFoldDB" id="A0AA38H599"/>
<keyword evidence="5" id="KW-0863">Zinc-finger</keyword>
<dbReference type="Proteomes" id="UP001164286">
    <property type="component" value="Unassembled WGS sequence"/>
</dbReference>
<evidence type="ECO:0000256" key="5">
    <source>
        <dbReference type="ARBA" id="ARBA00022771"/>
    </source>
</evidence>
<dbReference type="PANTHER" id="PTHR46402:SF2">
    <property type="entry name" value="HISTONE-LYSINE N-TRIMETHYLTRANSFERASE SMYD5"/>
    <property type="match status" value="1"/>
</dbReference>
<evidence type="ECO:0000256" key="7">
    <source>
        <dbReference type="ARBA" id="ARBA00042380"/>
    </source>
</evidence>
<organism evidence="11 12">
    <name type="scientific">Dioszegia hungarica</name>
    <dbReference type="NCBI Taxonomy" id="4972"/>
    <lineage>
        <taxon>Eukaryota</taxon>
        <taxon>Fungi</taxon>
        <taxon>Dikarya</taxon>
        <taxon>Basidiomycota</taxon>
        <taxon>Agaricomycotina</taxon>
        <taxon>Tremellomycetes</taxon>
        <taxon>Tremellales</taxon>
        <taxon>Bulleribasidiaceae</taxon>
        <taxon>Dioszegia</taxon>
    </lineage>
</organism>
<dbReference type="InterPro" id="IPR002893">
    <property type="entry name" value="Znf_MYND"/>
</dbReference>
<dbReference type="Gene3D" id="2.170.270.10">
    <property type="entry name" value="SET domain"/>
    <property type="match status" value="1"/>
</dbReference>
<evidence type="ECO:0000259" key="10">
    <source>
        <dbReference type="PROSITE" id="PS50280"/>
    </source>
</evidence>